<dbReference type="Pfam" id="PF01182">
    <property type="entry name" value="Glucosamine_iso"/>
    <property type="match status" value="1"/>
</dbReference>
<keyword evidence="1" id="KW-0119">Carbohydrate metabolism</keyword>
<dbReference type="GO" id="GO:0005975">
    <property type="term" value="P:carbohydrate metabolic process"/>
    <property type="evidence" value="ECO:0007669"/>
    <property type="project" value="InterPro"/>
</dbReference>
<evidence type="ECO:0000256" key="1">
    <source>
        <dbReference type="ARBA" id="ARBA00023277"/>
    </source>
</evidence>
<evidence type="ECO:0000313" key="3">
    <source>
        <dbReference type="EMBL" id="OYN92059.1"/>
    </source>
</evidence>
<dbReference type="InterPro" id="IPR004547">
    <property type="entry name" value="Glucosamine6P_isomerase"/>
</dbReference>
<evidence type="ECO:0000259" key="2">
    <source>
        <dbReference type="Pfam" id="PF01182"/>
    </source>
</evidence>
<dbReference type="GO" id="GO:0006043">
    <property type="term" value="P:glucosamine catabolic process"/>
    <property type="evidence" value="ECO:0007669"/>
    <property type="project" value="TreeGrafter"/>
</dbReference>
<dbReference type="GO" id="GO:0006046">
    <property type="term" value="P:N-acetylglucosamine catabolic process"/>
    <property type="evidence" value="ECO:0007669"/>
    <property type="project" value="TreeGrafter"/>
</dbReference>
<dbReference type="Proteomes" id="UP000216300">
    <property type="component" value="Unassembled WGS sequence"/>
</dbReference>
<dbReference type="Gene3D" id="3.40.50.1360">
    <property type="match status" value="1"/>
</dbReference>
<dbReference type="GO" id="GO:0005737">
    <property type="term" value="C:cytoplasm"/>
    <property type="evidence" value="ECO:0007669"/>
    <property type="project" value="TreeGrafter"/>
</dbReference>
<dbReference type="PANTHER" id="PTHR11280:SF6">
    <property type="entry name" value="GLUCOSAMINE-6-PHOSPHATE ISOMERASE NAGB"/>
    <property type="match status" value="1"/>
</dbReference>
<dbReference type="SUPFAM" id="SSF100950">
    <property type="entry name" value="NagB/RpiA/CoA transferase-like"/>
    <property type="match status" value="1"/>
</dbReference>
<dbReference type="RefSeq" id="WP_094452081.1">
    <property type="nucleotide sequence ID" value="NZ_NMVJ01000001.1"/>
</dbReference>
<dbReference type="InterPro" id="IPR006148">
    <property type="entry name" value="Glc/Gal-6P_isomerase"/>
</dbReference>
<dbReference type="EMBL" id="NMVJ01000001">
    <property type="protein sequence ID" value="OYN92059.1"/>
    <property type="molecule type" value="Genomic_DNA"/>
</dbReference>
<sequence>MTSQRYQDLRVEFHSTTAELGAAAAQQAAAIINAAIDSNGSARVVVATGNSQFPITDALPSQDVDWSKVTVFHMDEYVGIDANHPASFRRWIRERVEERLHPAQVHYIDGNADPETEARRYEDLLHEAPLDLVCMGIGENGHLAFNEPGVAEFDTERWCQEIALTPESLRQQVNEGHFPTQADVPATALSLSIPALLSSTHQIVCVPEERKAAAVAAALTGPITTDCPASILQRTPTATLHLDPESASQLPK</sequence>
<accession>A0A255EKI7</accession>
<protein>
    <submittedName>
        <fullName evidence="3">Glucosamine-6-phosphate deaminase</fullName>
    </submittedName>
</protein>
<dbReference type="GO" id="GO:0004342">
    <property type="term" value="F:glucosamine-6-phosphate deaminase activity"/>
    <property type="evidence" value="ECO:0007669"/>
    <property type="project" value="InterPro"/>
</dbReference>
<comment type="caution">
    <text evidence="3">The sequence shown here is derived from an EMBL/GenBank/DDBJ whole genome shotgun (WGS) entry which is preliminary data.</text>
</comment>
<dbReference type="AlphaFoldDB" id="A0A255EKI7"/>
<name>A0A255EKI7_9ACTN</name>
<dbReference type="GO" id="GO:0019262">
    <property type="term" value="P:N-acetylneuraminate catabolic process"/>
    <property type="evidence" value="ECO:0007669"/>
    <property type="project" value="TreeGrafter"/>
</dbReference>
<dbReference type="OrthoDB" id="9791139at2"/>
<keyword evidence="4" id="KW-1185">Reference proteome</keyword>
<dbReference type="PANTHER" id="PTHR11280">
    <property type="entry name" value="GLUCOSAMINE-6-PHOSPHATE ISOMERASE"/>
    <property type="match status" value="1"/>
</dbReference>
<organism evidence="3 4">
    <name type="scientific">Parenemella sanctibonifatiensis</name>
    <dbReference type="NCBI Taxonomy" id="2016505"/>
    <lineage>
        <taxon>Bacteria</taxon>
        <taxon>Bacillati</taxon>
        <taxon>Actinomycetota</taxon>
        <taxon>Actinomycetes</taxon>
        <taxon>Propionibacteriales</taxon>
        <taxon>Propionibacteriaceae</taxon>
        <taxon>Parenemella</taxon>
    </lineage>
</organism>
<dbReference type="GO" id="GO:0042802">
    <property type="term" value="F:identical protein binding"/>
    <property type="evidence" value="ECO:0007669"/>
    <property type="project" value="TreeGrafter"/>
</dbReference>
<proteinExistence type="predicted"/>
<gene>
    <name evidence="3" type="ORF">CGZ91_00610</name>
</gene>
<reference evidence="3 4" key="1">
    <citation type="submission" date="2017-07" db="EMBL/GenBank/DDBJ databases">
        <title>Draft whole genome sequences of clinical Proprionibacteriaceae strains.</title>
        <authorList>
            <person name="Bernier A.-M."/>
            <person name="Bernard K."/>
            <person name="Domingo M.-C."/>
        </authorList>
    </citation>
    <scope>NUCLEOTIDE SEQUENCE [LARGE SCALE GENOMIC DNA]</scope>
    <source>
        <strain evidence="3 4">NML 150081</strain>
    </source>
</reference>
<feature type="domain" description="Glucosamine/galactosamine-6-phosphate isomerase" evidence="2">
    <location>
        <begin position="16"/>
        <end position="235"/>
    </location>
</feature>
<dbReference type="InterPro" id="IPR037171">
    <property type="entry name" value="NagB/RpiA_transferase-like"/>
</dbReference>
<evidence type="ECO:0000313" key="4">
    <source>
        <dbReference type="Proteomes" id="UP000216300"/>
    </source>
</evidence>